<gene>
    <name evidence="3" type="ORF">PSON_ATCC_30995.1.T0810018</name>
</gene>
<dbReference type="InterPro" id="IPR006212">
    <property type="entry name" value="Furin_repeat"/>
</dbReference>
<dbReference type="EMBL" id="CAJJDN010000081">
    <property type="protein sequence ID" value="CAD8103788.1"/>
    <property type="molecule type" value="Genomic_DNA"/>
</dbReference>
<feature type="signal peptide" evidence="2">
    <location>
        <begin position="1"/>
        <end position="23"/>
    </location>
</feature>
<evidence type="ECO:0000256" key="1">
    <source>
        <dbReference type="SAM" id="Phobius"/>
    </source>
</evidence>
<dbReference type="PANTHER" id="PTHR11319:SF35">
    <property type="entry name" value="OUTER MEMBRANE PROTEIN PMPC-RELATED"/>
    <property type="match status" value="1"/>
</dbReference>
<name>A0A8S1PMQ9_9CILI</name>
<evidence type="ECO:0000256" key="2">
    <source>
        <dbReference type="SAM" id="SignalP"/>
    </source>
</evidence>
<keyword evidence="2" id="KW-0732">Signal</keyword>
<accession>A0A8S1PMQ9</accession>
<feature type="transmembrane region" description="Helical" evidence="1">
    <location>
        <begin position="2910"/>
        <end position="2928"/>
    </location>
</feature>
<feature type="transmembrane region" description="Helical" evidence="1">
    <location>
        <begin position="2603"/>
        <end position="2620"/>
    </location>
</feature>
<dbReference type="OrthoDB" id="296517at2759"/>
<sequence length="3129" mass="362560">MFTCDKVCQMIPLMVIILRFVYSQNCVYNEYEQALIPVESQYEINQFDSFVTLDVGDSFGFGFWSLCIPQLSLKNIPQVEQDFISTDAELGQLLFLVKGSISNSLLGFVYIDRQNMLVQHKIIILGSNQISLEFNFQPINYEAKWILSFITFNFLDGKIVVDMTDQIRQSGTMNIEQDYIQIIQGGKGYIENLNLNVFKGRLSKIFVNKIDQLGQDLFEYMTINCQIPSLIQGEQTTYFIKGLQIFEGDTSLQYTINQFGSKFCLSGWVKYDISRVIQVSIYPLIRISLFKNYFDRATFGDEIFLLQVWFNKRETIFTQICIYLDYHKIPIMGSIGWYPDDFIQVIQDILFDIYSEYYFQGLQQWHFLKYEYGSTIPGKKSCINIQFFNELNLLEICRDISQPTNSPFYVFIGSDEYINELLQASLFDFKFEYNYVNEKELLFNACHYTCLTCDGPLQNNCLTCDQNLNRYYLNEQKKCQCLLGYVDVQDEKVCQQFDYHFSSVEVQEQYPLGDSQCQFGYFILKNENGQNICIKCPQSNFIDILCVDCIYYPLTWYLKPICKFDLISKKLTQTDAYKYEKRDIYDYDFYLIDQNGQLFLHSGYLDYCEPELDSINCFKAKYQHFGQTIYVKCKPNYYQLNGDCILTNINCLLSSSDGNCQKVRDGMYLHNEQYYQCPITCLSCIYDDDTNTPQCLTCINQYALDNGNCLPCGNYCSFCQKYNDKDINKSYLKCFKCLDDSKYFLSFDGINCLENTIKHCEYAFQAVSYDYQINTLDLYFMPRDDWDNIDTTCGRCEYGYGVILNSHICLSMRDVSCYFSYVQYICDTVLDVNILNVLMFAEYYVTPMGEMITIAFDDYQNYICTSLQYCLISTDYYKSETSQIIQFNRQCPGYIENCATCLIDKINGLASVYICLECKSGYYADRISGKCYVCPSQLNCYNCAQQLNITKDYWKINIRALYQIAININNNHPFKLYAQSENKNDYEVICTMCIKGYELVEQKCIKECPESCLECQFINGQNQCIRCELEQQGRKLSLSENQCITCPQNCALCRIRADDEISSINPLFNNHQYFTSTYQCLKSFDDQDYYYDQELGTFIACSNTDSCERSFIIPINLYCSKEEFTLALNAIQSTYEQNQFKLKNILLEDLISGNSFKEFETNHFYLSANSKLIKTIIINILSIKPQICQIYGNATIQQVFSQNIFSTINVELNIQLNSHTVIEFERTITFQNFNKITIQDAQFNPQNNNKLKQIIFLSRLPQIIILKSIKYQQLNLENDQSRFIFYDVKKLDLTDFQIIDLIQNTINTFIYIADTTYDKQITFSSFKILNSILQNQVTLFFNVNKNDIISITDGVIQANFSNSTLIDTSISQQFGSFDMSKIEFQIDVLNCLNFLNLYLFKKVTISGIQFHTSFIESSTLIILNNNNQIYDFVIKDCKFREKSSGILNSNSLQLEYLQIELFNLIIQENEYHQTTKLLLLDKYNNVNSKVMIQNIQISNNYVQSISQDFKLNTQSSCIIYISIDQILISELNIIRGIGLIDFSIVEAKQLKITSSKITQGDEYKFLGLHQYLDCQLQQVKGEYYLQSLFITSVLNFEIVDMQIVQTQSYNSPIIYYKSADKGKQQQLETILLNNIIVESNLLLLSNSQYQTAIIFIDSVQQTNIDLYNITFSGNILHEYVQNNLQISSLLLNLNCILGVITIKNSNFLQNTVYNSTDNLIYIKSQTLILQNCTFFQNGYFNYQLIQFYLLWGFFEQEKVSIEQLNQIFKVKSTSGVAQLLIENLQIQYCNFEQSVGSSGGALQIMAQKNSLMTIQQTQFKNISTTFSQEFGFGGVINLDSTSAQSLQITFQQIFIENIAAKEQGGFIYILSDSPKVNITLQNFQIKNVYAKLGSIVFFTFSSTSSNQQYVNLNQFIIQNTNEGFTNYLNQYTKLSKTEQIAITNSRALFYIDSPSNIIILNIEIDNLILESVLSINNAQMVSIEKIKISNSLISNLILRLHPSQYLPNNIQISGLIISNITVVLQLKNYNCLQQDDKDYSVYFKCIQNAQNKQAPLNLFSQYINQQLNYGECLLSSIKQQNGKESNLMIENTESGLLQFLDLTGQSQIKLNNLVFSQINCNFCQNGLLYYSFLKIENLLMKQYISKLKITNSSCGVYGCFYIKKENSLINRRALANQEKYLQSLNLEIFIDNYFCQYNQAQNGTCLFAENVKILIQNSIFQFNNASGKGGAMIIKMKQDVLITNSLIQHNSAQIGGGINLIDQQDMDYFKLSTIIDNNKADFFGNDKVSLPQKLTITLDDESSYLQTITIQETQELLIQQVIVSSSKLIKQQYILLPSGQKISLYEQFNKINKTYSSFNQKFRVIALSKDNSVMKNLQNSFCEIDSRILNSSVLNDDNIFSNNFTNLKNISFNNQTQDYNLDELIVNFDNALPTEIVLQLQFRCNSIFIPIYNKKYPYNLINTHSNYKLRVNIKTLSCQYGEIKNNTDYSCIPCNSDQGLFSLNLNSEKCELKDDVSTTNVQPALLNLKFGYWRPYFQSNIVSYCLNLPENCLGGWEEGDNSCFLGHIGALCEQCDLYNIRGDGYYSVSSTYSCGSCLEKEKNALIITFISIWTLISILISVQSTLKAIEEFVRIINIMMLGLAVIQNSNQSAILIKMLTNYLQIISSISTFQLKLPIGLQSTINAVGSPIQAMTYSLDCFLSHVFQFEIQYARMIWQVIMPFLYITFFLICYLLAVKLKNVTFNRSVITTTLIYMYIYLQPSLIGGFVQLVSYREISGYKWIQSNVSYRFDTANHEKWMLELCLPMLLLLAVIIPLYFFYGLYSNSNQLDDKKVRLQWGYLYNEYTKTAYFWEVIKIAQKELMIIFLTYYDDNVIIKATIISLIIGMYLELSLKYKPYNLNNLNKLDYYSTNVCLASIALAIGIYVSDQSNTQEIQIPYVIIISVLNLNMLYTLISKILIEYLKEKSSNFAEKFDKLRDSIRNLFPFLYQIPIMKRVLTNRHEQRERVAKLYHKLKQFLIPQAKEIIAFKNYQWQIAMERQMEQNIDTIPLSLRSPAQAKERQQFIRKSIRESSQSFSRNTITAFVLEKMKQKRVDEMAEIFEVKKQKSSRVTPIAQSEKYIKELQEE</sequence>
<comment type="caution">
    <text evidence="3">The sequence shown here is derived from an EMBL/GenBank/DDBJ whole genome shotgun (WGS) entry which is preliminary data.</text>
</comment>
<keyword evidence="4" id="KW-1185">Reference proteome</keyword>
<evidence type="ECO:0000313" key="3">
    <source>
        <dbReference type="EMBL" id="CAD8103788.1"/>
    </source>
</evidence>
<feature type="chain" id="PRO_5035864929" description="Transmembrane protein" evidence="2">
    <location>
        <begin position="24"/>
        <end position="3129"/>
    </location>
</feature>
<feature type="transmembrane region" description="Helical" evidence="1">
    <location>
        <begin position="2870"/>
        <end position="2890"/>
    </location>
</feature>
<feature type="transmembrane region" description="Helical" evidence="1">
    <location>
        <begin position="2748"/>
        <end position="2772"/>
    </location>
</feature>
<feature type="transmembrane region" description="Helical" evidence="1">
    <location>
        <begin position="2799"/>
        <end position="2824"/>
    </location>
</feature>
<keyword evidence="1" id="KW-0812">Transmembrane</keyword>
<evidence type="ECO:0008006" key="5">
    <source>
        <dbReference type="Google" id="ProtNLM"/>
    </source>
</evidence>
<feature type="transmembrane region" description="Helical" evidence="1">
    <location>
        <begin position="2940"/>
        <end position="2961"/>
    </location>
</feature>
<evidence type="ECO:0000313" key="4">
    <source>
        <dbReference type="Proteomes" id="UP000692954"/>
    </source>
</evidence>
<reference evidence="3" key="1">
    <citation type="submission" date="2021-01" db="EMBL/GenBank/DDBJ databases">
        <authorList>
            <consortium name="Genoscope - CEA"/>
            <person name="William W."/>
        </authorList>
    </citation>
    <scope>NUCLEOTIDE SEQUENCE</scope>
</reference>
<feature type="transmembrane region" description="Helical" evidence="1">
    <location>
        <begin position="2715"/>
        <end position="2736"/>
    </location>
</feature>
<protein>
    <recommendedName>
        <fullName evidence="5">Transmembrane protein</fullName>
    </recommendedName>
</protein>
<keyword evidence="1" id="KW-0472">Membrane</keyword>
<dbReference type="CDD" id="cd00064">
    <property type="entry name" value="FU"/>
    <property type="match status" value="1"/>
</dbReference>
<proteinExistence type="predicted"/>
<dbReference type="Proteomes" id="UP000692954">
    <property type="component" value="Unassembled WGS sequence"/>
</dbReference>
<organism evidence="3 4">
    <name type="scientific">Paramecium sonneborni</name>
    <dbReference type="NCBI Taxonomy" id="65129"/>
    <lineage>
        <taxon>Eukaryota</taxon>
        <taxon>Sar</taxon>
        <taxon>Alveolata</taxon>
        <taxon>Ciliophora</taxon>
        <taxon>Intramacronucleata</taxon>
        <taxon>Oligohymenophorea</taxon>
        <taxon>Peniculida</taxon>
        <taxon>Parameciidae</taxon>
        <taxon>Paramecium</taxon>
    </lineage>
</organism>
<dbReference type="PANTHER" id="PTHR11319">
    <property type="entry name" value="G PROTEIN-COUPLED RECEPTOR-RELATED"/>
    <property type="match status" value="1"/>
</dbReference>
<keyword evidence="1" id="KW-1133">Transmembrane helix</keyword>